<dbReference type="KEGG" id="spk:MGAS9429_Spy0829"/>
<evidence type="ECO:0000313" key="2">
    <source>
        <dbReference type="EMBL" id="ABF32017.1"/>
    </source>
</evidence>
<reference evidence="2 3" key="1">
    <citation type="journal article" date="2006" name="Proc. Natl. Acad. Sci. U.S.A.">
        <title>Molecular genetic anatomy of inter- and intraserotype variation in the human bacterial pathogen group A Streptococcus.</title>
        <authorList>
            <person name="Beres S.B."/>
            <person name="Richter E.W."/>
            <person name="Nagiec M.J."/>
            <person name="Sumby P."/>
            <person name="Porcella S.F."/>
            <person name="DeLeo F.R."/>
            <person name="Musser J.M."/>
        </authorList>
    </citation>
    <scope>NUCLEOTIDE SEQUENCE [LARGE SCALE GENOMIC DNA]</scope>
    <source>
        <strain evidence="2 3">MGAS9429</strain>
    </source>
</reference>
<protein>
    <submittedName>
        <fullName evidence="2">Phage protein</fullName>
    </submittedName>
</protein>
<proteinExistence type="predicted"/>
<evidence type="ECO:0000313" key="3">
    <source>
        <dbReference type="Proteomes" id="UP000002433"/>
    </source>
</evidence>
<sequence length="180" mass="20025">MPIMAEETQVVETVEEQVVPEAKQPQDEKKYTDADVDAIIDKKFAKWKSEQEAEKSEAKKMAKMNEKEKADYEKQKLLDELQELKNDKTRNELTAVARQMFAESEINVNDDVLGLVVTLDAEQTKANVTTLANAFAKVIADDRKALVRQTTPSTGGGIAKQTNYGANLASKAAQQSTKLF</sequence>
<organism evidence="2 3">
    <name type="scientific">Streptococcus pyogenes serotype M12 (strain MGAS9429)</name>
    <dbReference type="NCBI Taxonomy" id="370551"/>
    <lineage>
        <taxon>Bacteria</taxon>
        <taxon>Bacillati</taxon>
        <taxon>Bacillota</taxon>
        <taxon>Bacilli</taxon>
        <taxon>Lactobacillales</taxon>
        <taxon>Streptococcaceae</taxon>
        <taxon>Streptococcus</taxon>
    </lineage>
</organism>
<evidence type="ECO:0000256" key="1">
    <source>
        <dbReference type="SAM" id="MobiDB-lite"/>
    </source>
</evidence>
<dbReference type="InterPro" id="IPR025580">
    <property type="entry name" value="Gp46"/>
</dbReference>
<gene>
    <name evidence="2" type="ordered locus">MGAS9429_Spy0829</name>
</gene>
<dbReference type="HOGENOM" id="CLU_098300_1_1_9"/>
<accession>Q1CQR4</accession>
<dbReference type="AlphaFoldDB" id="Q1CQR4"/>
<name>Q1CQR4_STRPC</name>
<feature type="region of interest" description="Disordered" evidence="1">
    <location>
        <begin position="49"/>
        <end position="69"/>
    </location>
</feature>
<dbReference type="Pfam" id="PF14265">
    <property type="entry name" value="DUF4355"/>
    <property type="match status" value="1"/>
</dbReference>
<dbReference type="Proteomes" id="UP000002433">
    <property type="component" value="Chromosome"/>
</dbReference>
<dbReference type="EMBL" id="CP000259">
    <property type="protein sequence ID" value="ABF32017.1"/>
    <property type="molecule type" value="Genomic_DNA"/>
</dbReference>